<dbReference type="SUPFAM" id="SSF69304">
    <property type="entry name" value="Tricorn protease N-terminal domain"/>
    <property type="match status" value="1"/>
</dbReference>
<proteinExistence type="inferred from homology"/>
<evidence type="ECO:0000256" key="1">
    <source>
        <dbReference type="ARBA" id="ARBA00009820"/>
    </source>
</evidence>
<evidence type="ECO:0000313" key="4">
    <source>
        <dbReference type="Proteomes" id="UP000366872"/>
    </source>
</evidence>
<keyword evidence="4" id="KW-1185">Reference proteome</keyword>
<reference evidence="3 4" key="1">
    <citation type="submission" date="2019-04" db="EMBL/GenBank/DDBJ databases">
        <authorList>
            <person name="Van Vliet M D."/>
        </authorList>
    </citation>
    <scope>NUCLEOTIDE SEQUENCE [LARGE SCALE GENOMIC DNA]</scope>
    <source>
        <strain evidence="3 4">F1</strain>
    </source>
</reference>
<comment type="similarity">
    <text evidence="1">Belongs to the TolB family.</text>
</comment>
<dbReference type="SUPFAM" id="SSF52964">
    <property type="entry name" value="TolB, N-terminal domain"/>
    <property type="match status" value="1"/>
</dbReference>
<dbReference type="Pfam" id="PF07676">
    <property type="entry name" value="PD40"/>
    <property type="match status" value="3"/>
</dbReference>
<keyword evidence="2" id="KW-0732">Signal</keyword>
<evidence type="ECO:0000313" key="3">
    <source>
        <dbReference type="EMBL" id="VGO15808.1"/>
    </source>
</evidence>
<dbReference type="Gene3D" id="2.120.10.30">
    <property type="entry name" value="TolB, C-terminal domain"/>
    <property type="match status" value="2"/>
</dbReference>
<feature type="signal peptide" evidence="2">
    <location>
        <begin position="1"/>
        <end position="19"/>
    </location>
</feature>
<sequence>MNRRFFVGSSMLAATAAMAQRAVVEREGSGKIAINLGGYRSGSDAASRTFLSVLKADLNRSGYFSVSSSGGAVNVTGQVSAGSRIKADVAVYNASTRQRMLGKSYPAELSQVRAMAHKVADDIVYAVTGKRGMASGKIAVVGTRTGRKELHIFDMDGQGMRQVTNDRSIVVDARWTPDGKNLVYTSYKRGYPNVFMTGESKPLAAYGGMNASGAVSPDGKSMAVILSKDGNPELYVKSLRFGGGVTKLTKTRRGNEASPCWSPDGNHIAFVSDSSGRPQIYIVSKDGGTPQRLTSSGTENVAPDWGKNNYITFCTRSGGRYRVAIIDPKTRSTRVLETDWADYEDPCWAPDGRHIVCSRTSGYRSSIYLLDTLKDSPVALISGSGDWYSPACSP</sequence>
<dbReference type="Gene3D" id="3.40.50.10070">
    <property type="entry name" value="TolB, N-terminal domain"/>
    <property type="match status" value="1"/>
</dbReference>
<dbReference type="InterPro" id="IPR011042">
    <property type="entry name" value="6-blade_b-propeller_TolB-like"/>
</dbReference>
<dbReference type="Proteomes" id="UP000366872">
    <property type="component" value="Unassembled WGS sequence"/>
</dbReference>
<name>A0A6C2U6V8_PONDE</name>
<dbReference type="EMBL" id="CAAHFG010000003">
    <property type="protein sequence ID" value="VGO15808.1"/>
    <property type="molecule type" value="Genomic_DNA"/>
</dbReference>
<evidence type="ECO:0000256" key="2">
    <source>
        <dbReference type="SAM" id="SignalP"/>
    </source>
</evidence>
<dbReference type="AlphaFoldDB" id="A0A6C2U6V8"/>
<organism evidence="3 4">
    <name type="scientific">Pontiella desulfatans</name>
    <dbReference type="NCBI Taxonomy" id="2750659"/>
    <lineage>
        <taxon>Bacteria</taxon>
        <taxon>Pseudomonadati</taxon>
        <taxon>Kiritimatiellota</taxon>
        <taxon>Kiritimatiellia</taxon>
        <taxon>Kiritimatiellales</taxon>
        <taxon>Pontiellaceae</taxon>
        <taxon>Pontiella</taxon>
    </lineage>
</organism>
<protein>
    <recommendedName>
        <fullName evidence="5">Dipeptidyl-peptidase 5</fullName>
    </recommendedName>
</protein>
<accession>A0A6C2U6V8</accession>
<dbReference type="PANTHER" id="PTHR36842:SF1">
    <property type="entry name" value="PROTEIN TOLB"/>
    <property type="match status" value="1"/>
</dbReference>
<feature type="chain" id="PRO_5025687436" description="Dipeptidyl-peptidase 5" evidence="2">
    <location>
        <begin position="20"/>
        <end position="394"/>
    </location>
</feature>
<gene>
    <name evidence="3" type="ORF">PDESU_04395</name>
</gene>
<dbReference type="RefSeq" id="WP_136081380.1">
    <property type="nucleotide sequence ID" value="NZ_CAAHFG010000003.1"/>
</dbReference>
<dbReference type="InterPro" id="IPR011659">
    <property type="entry name" value="WD40"/>
</dbReference>
<evidence type="ECO:0008006" key="5">
    <source>
        <dbReference type="Google" id="ProtNLM"/>
    </source>
</evidence>
<dbReference type="PANTHER" id="PTHR36842">
    <property type="entry name" value="PROTEIN TOLB HOMOLOG"/>
    <property type="match status" value="1"/>
</dbReference>